<dbReference type="STRING" id="765257.A0A0C9XQU6"/>
<dbReference type="GO" id="GO:1990234">
    <property type="term" value="C:transferase complex"/>
    <property type="evidence" value="ECO:0007669"/>
    <property type="project" value="UniProtKB-ARBA"/>
</dbReference>
<evidence type="ECO:0000256" key="5">
    <source>
        <dbReference type="SAM" id="SignalP"/>
    </source>
</evidence>
<protein>
    <submittedName>
        <fullName evidence="6">Unplaced genomic scaffold scaffold_245, whole genome shotgun sequence</fullName>
    </submittedName>
</protein>
<dbReference type="PROSITE" id="PS00678">
    <property type="entry name" value="WD_REPEATS_1"/>
    <property type="match status" value="1"/>
</dbReference>
<dbReference type="PROSITE" id="PS50082">
    <property type="entry name" value="WD_REPEATS_2"/>
    <property type="match status" value="2"/>
</dbReference>
<dbReference type="InterPro" id="IPR036322">
    <property type="entry name" value="WD40_repeat_dom_sf"/>
</dbReference>
<accession>A0A0C9XQU6</accession>
<evidence type="ECO:0000256" key="2">
    <source>
        <dbReference type="ARBA" id="ARBA00022737"/>
    </source>
</evidence>
<dbReference type="SMART" id="SM00320">
    <property type="entry name" value="WD40"/>
    <property type="match status" value="3"/>
</dbReference>
<reference evidence="7" key="2">
    <citation type="submission" date="2015-01" db="EMBL/GenBank/DDBJ databases">
        <title>Evolutionary Origins and Diversification of the Mycorrhizal Mutualists.</title>
        <authorList>
            <consortium name="DOE Joint Genome Institute"/>
            <consortium name="Mycorrhizal Genomics Consortium"/>
            <person name="Kohler A."/>
            <person name="Kuo A."/>
            <person name="Nagy L.G."/>
            <person name="Floudas D."/>
            <person name="Copeland A."/>
            <person name="Barry K.W."/>
            <person name="Cichocki N."/>
            <person name="Veneault-Fourrey C."/>
            <person name="LaButti K."/>
            <person name="Lindquist E.A."/>
            <person name="Lipzen A."/>
            <person name="Lundell T."/>
            <person name="Morin E."/>
            <person name="Murat C."/>
            <person name="Riley R."/>
            <person name="Ohm R."/>
            <person name="Sun H."/>
            <person name="Tunlid A."/>
            <person name="Henrissat B."/>
            <person name="Grigoriev I.V."/>
            <person name="Hibbett D.S."/>
            <person name="Martin F."/>
        </authorList>
    </citation>
    <scope>NUCLEOTIDE SEQUENCE [LARGE SCALE GENOMIC DNA]</scope>
    <source>
        <strain evidence="7">441</strain>
    </source>
</reference>
<evidence type="ECO:0000256" key="1">
    <source>
        <dbReference type="ARBA" id="ARBA00022574"/>
    </source>
</evidence>
<dbReference type="InterPro" id="IPR015943">
    <property type="entry name" value="WD40/YVTN_repeat-like_dom_sf"/>
</dbReference>
<dbReference type="AlphaFoldDB" id="A0A0C9XQU6"/>
<sequence length="223" mass="24226">ILFWMEILSLLGRVGKGVSALASVRRWLLVGNNDFEDTLRLAEDGIKFIENFISPMLHSTPHLYVSALPFVPSNTLLSGVVMPKLHSSARIHVGGLKAWPLVQLLLQGHTGDVTSVGFSPDGKRITVRVWDVEGGVQIGSCLEGHTFYVSSVGFSPDGKRIVSGSWDKTVRVWDVEVCLQIGHPLDGHTRDVTSVASSPDGERNPSGAQDNNVGIWDSPSYPD</sequence>
<keyword evidence="1 3" id="KW-0853">WD repeat</keyword>
<gene>
    <name evidence="6" type="ORF">PISMIDRAFT_70538</name>
</gene>
<keyword evidence="2" id="KW-0677">Repeat</keyword>
<evidence type="ECO:0000256" key="3">
    <source>
        <dbReference type="PROSITE-ProRule" id="PRU00221"/>
    </source>
</evidence>
<feature type="repeat" description="WD" evidence="3">
    <location>
        <begin position="185"/>
        <end position="223"/>
    </location>
</feature>
<dbReference type="HOGENOM" id="CLU_000288_57_19_1"/>
<organism evidence="6 7">
    <name type="scientific">Pisolithus microcarpus 441</name>
    <dbReference type="NCBI Taxonomy" id="765257"/>
    <lineage>
        <taxon>Eukaryota</taxon>
        <taxon>Fungi</taxon>
        <taxon>Dikarya</taxon>
        <taxon>Basidiomycota</taxon>
        <taxon>Agaricomycotina</taxon>
        <taxon>Agaricomycetes</taxon>
        <taxon>Agaricomycetidae</taxon>
        <taxon>Boletales</taxon>
        <taxon>Sclerodermatineae</taxon>
        <taxon>Pisolithaceae</taxon>
        <taxon>Pisolithus</taxon>
    </lineage>
</organism>
<dbReference type="InterPro" id="IPR001680">
    <property type="entry name" value="WD40_rpt"/>
</dbReference>
<dbReference type="PROSITE" id="PS50294">
    <property type="entry name" value="WD_REPEATS_REGION"/>
    <property type="match status" value="2"/>
</dbReference>
<feature type="non-terminal residue" evidence="6">
    <location>
        <position position="1"/>
    </location>
</feature>
<dbReference type="PANTHER" id="PTHR22847">
    <property type="entry name" value="WD40 REPEAT PROTEIN"/>
    <property type="match status" value="1"/>
</dbReference>
<dbReference type="Gene3D" id="2.130.10.10">
    <property type="entry name" value="YVTN repeat-like/Quinoprotein amine dehydrogenase"/>
    <property type="match status" value="1"/>
</dbReference>
<dbReference type="OrthoDB" id="6262491at2759"/>
<feature type="repeat" description="WD" evidence="3">
    <location>
        <begin position="142"/>
        <end position="176"/>
    </location>
</feature>
<feature type="signal peptide" evidence="5">
    <location>
        <begin position="1"/>
        <end position="20"/>
    </location>
</feature>
<dbReference type="EMBL" id="KN833929">
    <property type="protein sequence ID" value="KIK14655.1"/>
    <property type="molecule type" value="Genomic_DNA"/>
</dbReference>
<feature type="non-terminal residue" evidence="6">
    <location>
        <position position="223"/>
    </location>
</feature>
<dbReference type="PANTHER" id="PTHR22847:SF637">
    <property type="entry name" value="WD REPEAT DOMAIN 5B"/>
    <property type="match status" value="1"/>
</dbReference>
<evidence type="ECO:0000256" key="4">
    <source>
        <dbReference type="SAM" id="MobiDB-lite"/>
    </source>
</evidence>
<dbReference type="SUPFAM" id="SSF50978">
    <property type="entry name" value="WD40 repeat-like"/>
    <property type="match status" value="1"/>
</dbReference>
<feature type="region of interest" description="Disordered" evidence="4">
    <location>
        <begin position="189"/>
        <end position="223"/>
    </location>
</feature>
<evidence type="ECO:0000313" key="6">
    <source>
        <dbReference type="EMBL" id="KIK14655.1"/>
    </source>
</evidence>
<keyword evidence="7" id="KW-1185">Reference proteome</keyword>
<name>A0A0C9XQU6_9AGAM</name>
<keyword evidence="5" id="KW-0732">Signal</keyword>
<evidence type="ECO:0000313" key="7">
    <source>
        <dbReference type="Proteomes" id="UP000054018"/>
    </source>
</evidence>
<proteinExistence type="predicted"/>
<dbReference type="Pfam" id="PF00400">
    <property type="entry name" value="WD40"/>
    <property type="match status" value="3"/>
</dbReference>
<dbReference type="InterPro" id="IPR019775">
    <property type="entry name" value="WD40_repeat_CS"/>
</dbReference>
<dbReference type="Proteomes" id="UP000054018">
    <property type="component" value="Unassembled WGS sequence"/>
</dbReference>
<reference evidence="6 7" key="1">
    <citation type="submission" date="2014-04" db="EMBL/GenBank/DDBJ databases">
        <authorList>
            <consortium name="DOE Joint Genome Institute"/>
            <person name="Kuo A."/>
            <person name="Kohler A."/>
            <person name="Costa M.D."/>
            <person name="Nagy L.G."/>
            <person name="Floudas D."/>
            <person name="Copeland A."/>
            <person name="Barry K.W."/>
            <person name="Cichocki N."/>
            <person name="Veneault-Fourrey C."/>
            <person name="LaButti K."/>
            <person name="Lindquist E.A."/>
            <person name="Lipzen A."/>
            <person name="Lundell T."/>
            <person name="Morin E."/>
            <person name="Murat C."/>
            <person name="Sun H."/>
            <person name="Tunlid A."/>
            <person name="Henrissat B."/>
            <person name="Grigoriev I.V."/>
            <person name="Hibbett D.S."/>
            <person name="Martin F."/>
            <person name="Nordberg H.P."/>
            <person name="Cantor M.N."/>
            <person name="Hua S.X."/>
        </authorList>
    </citation>
    <scope>NUCLEOTIDE SEQUENCE [LARGE SCALE GENOMIC DNA]</scope>
    <source>
        <strain evidence="6 7">441</strain>
    </source>
</reference>
<feature type="chain" id="PRO_5002206385" evidence="5">
    <location>
        <begin position="21"/>
        <end position="223"/>
    </location>
</feature>